<evidence type="ECO:0000313" key="2">
    <source>
        <dbReference type="EMBL" id="MBW0479510.1"/>
    </source>
</evidence>
<evidence type="ECO:0000313" key="3">
    <source>
        <dbReference type="Proteomes" id="UP000765509"/>
    </source>
</evidence>
<keyword evidence="3" id="KW-1185">Reference proteome</keyword>
<dbReference type="EMBL" id="AVOT02005608">
    <property type="protein sequence ID" value="MBW0479510.1"/>
    <property type="molecule type" value="Genomic_DNA"/>
</dbReference>
<name>A0A9Q3CA70_9BASI</name>
<reference evidence="2" key="1">
    <citation type="submission" date="2021-03" db="EMBL/GenBank/DDBJ databases">
        <title>Draft genome sequence of rust myrtle Austropuccinia psidii MF-1, a brazilian biotype.</title>
        <authorList>
            <person name="Quecine M.C."/>
            <person name="Pachon D.M.R."/>
            <person name="Bonatelli M.L."/>
            <person name="Correr F.H."/>
            <person name="Franceschini L.M."/>
            <person name="Leite T.F."/>
            <person name="Margarido G.R.A."/>
            <person name="Almeida C.A."/>
            <person name="Ferrarezi J.A."/>
            <person name="Labate C.A."/>
        </authorList>
    </citation>
    <scope>NUCLEOTIDE SEQUENCE</scope>
    <source>
        <strain evidence="2">MF-1</strain>
    </source>
</reference>
<gene>
    <name evidence="2" type="ORF">O181_019225</name>
</gene>
<comment type="caution">
    <text evidence="2">The sequence shown here is derived from an EMBL/GenBank/DDBJ whole genome shotgun (WGS) entry which is preliminary data.</text>
</comment>
<accession>A0A9Q3CA70</accession>
<evidence type="ECO:0000256" key="1">
    <source>
        <dbReference type="SAM" id="MobiDB-lite"/>
    </source>
</evidence>
<sequence>MPCKQAPGPSGTQWSEDWFCEPSQHNEPPIPGPIQTSEPHEDALTREPEPEVAPTKSMEEHFACPSTPASFPPVPSFPHSYNEAWQEFTDLQSNLMIP</sequence>
<feature type="region of interest" description="Disordered" evidence="1">
    <location>
        <begin position="1"/>
        <end position="69"/>
    </location>
</feature>
<organism evidence="2 3">
    <name type="scientific">Austropuccinia psidii MF-1</name>
    <dbReference type="NCBI Taxonomy" id="1389203"/>
    <lineage>
        <taxon>Eukaryota</taxon>
        <taxon>Fungi</taxon>
        <taxon>Dikarya</taxon>
        <taxon>Basidiomycota</taxon>
        <taxon>Pucciniomycotina</taxon>
        <taxon>Pucciniomycetes</taxon>
        <taxon>Pucciniales</taxon>
        <taxon>Sphaerophragmiaceae</taxon>
        <taxon>Austropuccinia</taxon>
    </lineage>
</organism>
<protein>
    <submittedName>
        <fullName evidence="2">Uncharacterized protein</fullName>
    </submittedName>
</protein>
<proteinExistence type="predicted"/>
<dbReference type="Proteomes" id="UP000765509">
    <property type="component" value="Unassembled WGS sequence"/>
</dbReference>
<dbReference type="AlphaFoldDB" id="A0A9Q3CA70"/>
<feature type="compositionally biased region" description="Basic and acidic residues" evidence="1">
    <location>
        <begin position="38"/>
        <end position="49"/>
    </location>
</feature>